<evidence type="ECO:0000256" key="5">
    <source>
        <dbReference type="ARBA" id="ARBA00022989"/>
    </source>
</evidence>
<evidence type="ECO:0000256" key="3">
    <source>
        <dbReference type="ARBA" id="ARBA00022475"/>
    </source>
</evidence>
<feature type="transmembrane region" description="Helical" evidence="7">
    <location>
        <begin position="112"/>
        <end position="132"/>
    </location>
</feature>
<comment type="function">
    <text evidence="7">Part of the tripartite ATP-independent periplasmic (TRAP) transport system.</text>
</comment>
<name>A0ABT4XVP0_9RHOB</name>
<evidence type="ECO:0000259" key="8">
    <source>
        <dbReference type="Pfam" id="PF04290"/>
    </source>
</evidence>
<keyword evidence="10" id="KW-1185">Reference proteome</keyword>
<evidence type="ECO:0000256" key="6">
    <source>
        <dbReference type="ARBA" id="ARBA00023136"/>
    </source>
</evidence>
<keyword evidence="7" id="KW-0997">Cell inner membrane</keyword>
<keyword evidence="5 7" id="KW-1133">Transmembrane helix</keyword>
<feature type="transmembrane region" description="Helical" evidence="7">
    <location>
        <begin position="152"/>
        <end position="176"/>
    </location>
</feature>
<evidence type="ECO:0000256" key="1">
    <source>
        <dbReference type="ARBA" id="ARBA00004651"/>
    </source>
</evidence>
<keyword evidence="2 7" id="KW-0813">Transport</keyword>
<proteinExistence type="inferred from homology"/>
<dbReference type="Proteomes" id="UP001210720">
    <property type="component" value="Unassembled WGS sequence"/>
</dbReference>
<keyword evidence="3" id="KW-1003">Cell membrane</keyword>
<organism evidence="9 10">
    <name type="scientific">Thalassococcus lentus</name>
    <dbReference type="NCBI Taxonomy" id="1210524"/>
    <lineage>
        <taxon>Bacteria</taxon>
        <taxon>Pseudomonadati</taxon>
        <taxon>Pseudomonadota</taxon>
        <taxon>Alphaproteobacteria</taxon>
        <taxon>Rhodobacterales</taxon>
        <taxon>Roseobacteraceae</taxon>
        <taxon>Thalassococcus</taxon>
    </lineage>
</organism>
<evidence type="ECO:0000313" key="9">
    <source>
        <dbReference type="EMBL" id="MDA7426022.1"/>
    </source>
</evidence>
<evidence type="ECO:0000313" key="10">
    <source>
        <dbReference type="Proteomes" id="UP001210720"/>
    </source>
</evidence>
<feature type="domain" description="Tripartite ATP-independent periplasmic transporters DctQ component" evidence="8">
    <location>
        <begin position="66"/>
        <end position="176"/>
    </location>
</feature>
<accession>A0ABT4XVP0</accession>
<dbReference type="Pfam" id="PF04290">
    <property type="entry name" value="DctQ"/>
    <property type="match status" value="1"/>
</dbReference>
<evidence type="ECO:0000256" key="4">
    <source>
        <dbReference type="ARBA" id="ARBA00022692"/>
    </source>
</evidence>
<sequence length="197" mass="21024">MQSVHRFVLGLARLMAILGGIVLSLLILIICISILGRALNTLFHSDLIMGIMPGLATGLIDAGIGAIPGDFELVEAGMAFCIFAFLPFCQITNGHAAVDIFTKALPRWANRLLEVLIAILFAVVLVTITVQLEQGMARKMSSGQTTLLLQFPVWWSYALSLMGAVMAAAAAVYMALIRALEFLSGRTIVPAAVGADH</sequence>
<dbReference type="RefSeq" id="WP_271433377.1">
    <property type="nucleotide sequence ID" value="NZ_JAQIOY010000006.1"/>
</dbReference>
<keyword evidence="4 7" id="KW-0812">Transmembrane</keyword>
<gene>
    <name evidence="9" type="ORF">PFY00_14910</name>
</gene>
<dbReference type="InterPro" id="IPR055348">
    <property type="entry name" value="DctQ"/>
</dbReference>
<dbReference type="EMBL" id="JAQIOY010000006">
    <property type="protein sequence ID" value="MDA7426022.1"/>
    <property type="molecule type" value="Genomic_DNA"/>
</dbReference>
<evidence type="ECO:0000256" key="7">
    <source>
        <dbReference type="RuleBase" id="RU369079"/>
    </source>
</evidence>
<feature type="transmembrane region" description="Helical" evidence="7">
    <location>
        <begin position="47"/>
        <end position="67"/>
    </location>
</feature>
<comment type="similarity">
    <text evidence="7">Belongs to the TRAP transporter small permease family.</text>
</comment>
<comment type="subcellular location">
    <subcellularLocation>
        <location evidence="7">Cell inner membrane</location>
        <topology evidence="7">Multi-pass membrane protein</topology>
    </subcellularLocation>
    <subcellularLocation>
        <location evidence="1">Cell membrane</location>
        <topology evidence="1">Multi-pass membrane protein</topology>
    </subcellularLocation>
</comment>
<keyword evidence="6 7" id="KW-0472">Membrane</keyword>
<protein>
    <recommendedName>
        <fullName evidence="7">TRAP transporter small permease protein</fullName>
    </recommendedName>
</protein>
<reference evidence="9 10" key="1">
    <citation type="submission" date="2023-01" db="EMBL/GenBank/DDBJ databases">
        <title>Thalassococcus onchidii sp. nov., isolated from a marine invertebrate from the South China Sea.</title>
        <authorList>
            <person name="Xu S."/>
            <person name="Liu Z."/>
            <person name="Xu Y."/>
        </authorList>
    </citation>
    <scope>NUCLEOTIDE SEQUENCE [LARGE SCALE GENOMIC DNA]</scope>
    <source>
        <strain evidence="9 10">KCTC 32084</strain>
    </source>
</reference>
<evidence type="ECO:0000256" key="2">
    <source>
        <dbReference type="ARBA" id="ARBA00022448"/>
    </source>
</evidence>
<comment type="subunit">
    <text evidence="7">The complex comprises the extracytoplasmic solute receptor protein and the two transmembrane proteins.</text>
</comment>
<comment type="caution">
    <text evidence="9">The sequence shown here is derived from an EMBL/GenBank/DDBJ whole genome shotgun (WGS) entry which is preliminary data.</text>
</comment>
<feature type="transmembrane region" description="Helical" evidence="7">
    <location>
        <begin position="73"/>
        <end position="91"/>
    </location>
</feature>
<comment type="caution">
    <text evidence="7">Lacks conserved residue(s) required for the propagation of feature annotation.</text>
</comment>
<feature type="transmembrane region" description="Helical" evidence="7">
    <location>
        <begin position="12"/>
        <end position="35"/>
    </location>
</feature>